<name>A0A2M7GA02_9BACT</name>
<gene>
    <name evidence="2" type="ORF">COW36_02350</name>
</gene>
<keyword evidence="1" id="KW-1133">Transmembrane helix</keyword>
<sequence length="61" mass="6911">MVERAFFICLAFGWGVKKLMELNFADFVQFLADFSGLYSVILFFLVMPIGRSGRADVKLGK</sequence>
<proteinExistence type="predicted"/>
<dbReference type="Proteomes" id="UP000231019">
    <property type="component" value="Unassembled WGS sequence"/>
</dbReference>
<accession>A0A2M7GA02</accession>
<protein>
    <submittedName>
        <fullName evidence="2">Uncharacterized protein</fullName>
    </submittedName>
</protein>
<keyword evidence="1" id="KW-0812">Transmembrane</keyword>
<evidence type="ECO:0000313" key="3">
    <source>
        <dbReference type="Proteomes" id="UP000231019"/>
    </source>
</evidence>
<keyword evidence="1" id="KW-0472">Membrane</keyword>
<comment type="caution">
    <text evidence="2">The sequence shown here is derived from an EMBL/GenBank/DDBJ whole genome shotgun (WGS) entry which is preliminary data.</text>
</comment>
<organism evidence="2 3">
    <name type="scientific">bacterium (Candidatus Blackallbacteria) CG17_big_fil_post_rev_8_21_14_2_50_48_46</name>
    <dbReference type="NCBI Taxonomy" id="2014261"/>
    <lineage>
        <taxon>Bacteria</taxon>
        <taxon>Candidatus Blackallbacteria</taxon>
    </lineage>
</organism>
<evidence type="ECO:0000256" key="1">
    <source>
        <dbReference type="SAM" id="Phobius"/>
    </source>
</evidence>
<evidence type="ECO:0000313" key="2">
    <source>
        <dbReference type="EMBL" id="PIW18970.1"/>
    </source>
</evidence>
<reference evidence="2 3" key="1">
    <citation type="submission" date="2017-09" db="EMBL/GenBank/DDBJ databases">
        <title>Depth-based differentiation of microbial function through sediment-hosted aquifers and enrichment of novel symbionts in the deep terrestrial subsurface.</title>
        <authorList>
            <person name="Probst A.J."/>
            <person name="Ladd B."/>
            <person name="Jarett J.K."/>
            <person name="Geller-Mcgrath D.E."/>
            <person name="Sieber C.M."/>
            <person name="Emerson J.B."/>
            <person name="Anantharaman K."/>
            <person name="Thomas B.C."/>
            <person name="Malmstrom R."/>
            <person name="Stieglmeier M."/>
            <person name="Klingl A."/>
            <person name="Woyke T."/>
            <person name="Ryan C.M."/>
            <person name="Banfield J.F."/>
        </authorList>
    </citation>
    <scope>NUCLEOTIDE SEQUENCE [LARGE SCALE GENOMIC DNA]</scope>
    <source>
        <strain evidence="2">CG17_big_fil_post_rev_8_21_14_2_50_48_46</strain>
    </source>
</reference>
<dbReference type="EMBL" id="PFFQ01000006">
    <property type="protein sequence ID" value="PIW18970.1"/>
    <property type="molecule type" value="Genomic_DNA"/>
</dbReference>
<dbReference type="AlphaFoldDB" id="A0A2M7GA02"/>
<feature type="transmembrane region" description="Helical" evidence="1">
    <location>
        <begin position="27"/>
        <end position="49"/>
    </location>
</feature>